<keyword evidence="4" id="KW-0472">Membrane</keyword>
<dbReference type="Proteomes" id="UP000198790">
    <property type="component" value="Unassembled WGS sequence"/>
</dbReference>
<dbReference type="InterPro" id="IPR012944">
    <property type="entry name" value="SusD_RagB_dom"/>
</dbReference>
<accession>A0A1I1A6T8</accession>
<evidence type="ECO:0000259" key="7">
    <source>
        <dbReference type="Pfam" id="PF14322"/>
    </source>
</evidence>
<evidence type="ECO:0000259" key="6">
    <source>
        <dbReference type="Pfam" id="PF07980"/>
    </source>
</evidence>
<dbReference type="STRING" id="237018.SAMN04489723_107132"/>
<dbReference type="SUPFAM" id="SSF48452">
    <property type="entry name" value="TPR-like"/>
    <property type="match status" value="1"/>
</dbReference>
<evidence type="ECO:0000256" key="5">
    <source>
        <dbReference type="ARBA" id="ARBA00023237"/>
    </source>
</evidence>
<protein>
    <submittedName>
        <fullName evidence="8">Starch-binding associating with outer membrane</fullName>
    </submittedName>
</protein>
<dbReference type="Pfam" id="PF14322">
    <property type="entry name" value="SusD-like_3"/>
    <property type="match status" value="1"/>
</dbReference>
<evidence type="ECO:0000313" key="9">
    <source>
        <dbReference type="Proteomes" id="UP000198790"/>
    </source>
</evidence>
<keyword evidence="3" id="KW-0732">Signal</keyword>
<reference evidence="8 9" key="1">
    <citation type="submission" date="2016-10" db="EMBL/GenBank/DDBJ databases">
        <authorList>
            <person name="de Groot N.N."/>
        </authorList>
    </citation>
    <scope>NUCLEOTIDE SEQUENCE [LARGE SCALE GENOMIC DNA]</scope>
    <source>
        <strain evidence="8 9">DSM 23399</strain>
    </source>
</reference>
<comment type="similarity">
    <text evidence="2">Belongs to the SusD family.</text>
</comment>
<organism evidence="8 9">
    <name type="scientific">Algoriphagus aquimarinus</name>
    <dbReference type="NCBI Taxonomy" id="237018"/>
    <lineage>
        <taxon>Bacteria</taxon>
        <taxon>Pseudomonadati</taxon>
        <taxon>Bacteroidota</taxon>
        <taxon>Cytophagia</taxon>
        <taxon>Cytophagales</taxon>
        <taxon>Cyclobacteriaceae</taxon>
        <taxon>Algoriphagus</taxon>
    </lineage>
</organism>
<dbReference type="GO" id="GO:0009279">
    <property type="term" value="C:cell outer membrane"/>
    <property type="evidence" value="ECO:0007669"/>
    <property type="project" value="UniProtKB-SubCell"/>
</dbReference>
<keyword evidence="9" id="KW-1185">Reference proteome</keyword>
<gene>
    <name evidence="8" type="ORF">SAMN04489723_107132</name>
</gene>
<dbReference type="Gene3D" id="1.25.40.390">
    <property type="match status" value="1"/>
</dbReference>
<name>A0A1I1A6T8_9BACT</name>
<evidence type="ECO:0000256" key="1">
    <source>
        <dbReference type="ARBA" id="ARBA00004442"/>
    </source>
</evidence>
<dbReference type="OrthoDB" id="636214at2"/>
<feature type="domain" description="RagB/SusD" evidence="6">
    <location>
        <begin position="367"/>
        <end position="492"/>
    </location>
</feature>
<dbReference type="Pfam" id="PF07980">
    <property type="entry name" value="SusD_RagB"/>
    <property type="match status" value="1"/>
</dbReference>
<dbReference type="EMBL" id="FOKK01000007">
    <property type="protein sequence ID" value="SFB32150.1"/>
    <property type="molecule type" value="Genomic_DNA"/>
</dbReference>
<dbReference type="CDD" id="cd08977">
    <property type="entry name" value="SusD"/>
    <property type="match status" value="1"/>
</dbReference>
<dbReference type="InterPro" id="IPR033985">
    <property type="entry name" value="SusD-like_N"/>
</dbReference>
<sequence length="492" mass="55891">MKTIYIKNLIVVMLAFNMTSCVDMLDEPVYSQLAPDNLLTTEEGIKNVLYSAYAHTANMSGASSKAVIAMEEWQTDLMWQTGGGENGTAVQFINFTLDPGLGILFSDLWAPNYRAIRNANIILENINNLKLSDQKKNEYSAEARFIRAISYIKLYNSFGPVPIRRSTTDELEVSRPSIDEMKLFIEEDLLFGLNFLPQPGSEDEFGRANKGAALAFLSKFYLQEKNWQKVVDYTNQLVALGYYSLYPVYQEMFKVENERNSEMIWVRPAYADATRSSANDWMNGAFPVGFQKDPVSGLEFQSNWVVFASEYRMRDQFYNTFSEDDKRKDLIITSFINKAGDTIQLLGDDNTRSFKYWPDPNAIQQAHGTDIPVIRYADILLSKAEALNEISGPNEEALNLINQVRERAGLNDSPLALSNFPSKESLREHILKERGWEFYSEATRRLDMIRMGVLISDAQKRGISNAQGFQTLLPIPQQAIDSNPVLIQNEGY</sequence>
<proteinExistence type="inferred from homology"/>
<evidence type="ECO:0000256" key="2">
    <source>
        <dbReference type="ARBA" id="ARBA00006275"/>
    </source>
</evidence>
<comment type="subcellular location">
    <subcellularLocation>
        <location evidence="1">Cell outer membrane</location>
    </subcellularLocation>
</comment>
<evidence type="ECO:0000256" key="4">
    <source>
        <dbReference type="ARBA" id="ARBA00023136"/>
    </source>
</evidence>
<dbReference type="InterPro" id="IPR011990">
    <property type="entry name" value="TPR-like_helical_dom_sf"/>
</dbReference>
<dbReference type="RefSeq" id="WP_092897339.1">
    <property type="nucleotide sequence ID" value="NZ_FOKK01000007.1"/>
</dbReference>
<dbReference type="AlphaFoldDB" id="A0A1I1A6T8"/>
<evidence type="ECO:0000256" key="3">
    <source>
        <dbReference type="ARBA" id="ARBA00022729"/>
    </source>
</evidence>
<keyword evidence="5" id="KW-0998">Cell outer membrane</keyword>
<feature type="domain" description="SusD-like N-terminal" evidence="7">
    <location>
        <begin position="25"/>
        <end position="222"/>
    </location>
</feature>
<evidence type="ECO:0000313" key="8">
    <source>
        <dbReference type="EMBL" id="SFB32150.1"/>
    </source>
</evidence>